<comment type="caution">
    <text evidence="1">The sequence shown here is derived from an EMBL/GenBank/DDBJ whole genome shotgun (WGS) entry which is preliminary data.</text>
</comment>
<name>A0ABQ5R7N7_9ACTN</name>
<evidence type="ECO:0000313" key="2">
    <source>
        <dbReference type="Proteomes" id="UP001144280"/>
    </source>
</evidence>
<evidence type="ECO:0000313" key="1">
    <source>
        <dbReference type="EMBL" id="GLI02588.1"/>
    </source>
</evidence>
<dbReference type="RefSeq" id="WP_281904172.1">
    <property type="nucleotide sequence ID" value="NZ_BSDI01000064.1"/>
</dbReference>
<accession>A0ABQ5R7N7</accession>
<keyword evidence="2" id="KW-1185">Reference proteome</keyword>
<dbReference type="EMBL" id="BSDI01000064">
    <property type="protein sequence ID" value="GLI02588.1"/>
    <property type="molecule type" value="Genomic_DNA"/>
</dbReference>
<dbReference type="Proteomes" id="UP001144280">
    <property type="component" value="Unassembled WGS sequence"/>
</dbReference>
<proteinExistence type="predicted"/>
<organism evidence="1 2">
    <name type="scientific">Phytohabitans aurantiacus</name>
    <dbReference type="NCBI Taxonomy" id="3016789"/>
    <lineage>
        <taxon>Bacteria</taxon>
        <taxon>Bacillati</taxon>
        <taxon>Actinomycetota</taxon>
        <taxon>Actinomycetes</taxon>
        <taxon>Micromonosporales</taxon>
        <taxon>Micromonosporaceae</taxon>
    </lineage>
</organism>
<protein>
    <submittedName>
        <fullName evidence="1">Uncharacterized protein</fullName>
    </submittedName>
</protein>
<reference evidence="1" key="1">
    <citation type="submission" date="2022-12" db="EMBL/GenBank/DDBJ databases">
        <title>New Phytohabitans aurantiacus sp. RD004123 nov., an actinomycete isolated from soil.</title>
        <authorList>
            <person name="Triningsih D.W."/>
            <person name="Harunari E."/>
            <person name="Igarashi Y."/>
        </authorList>
    </citation>
    <scope>NUCLEOTIDE SEQUENCE</scope>
    <source>
        <strain evidence="1">RD004123</strain>
    </source>
</reference>
<sequence length="59" mass="6535">MGQPSIDKAQIIEVLRSRGLHERADWVDRELPGIVDTHKNGSLLRMLQIDPSAIGRTGS</sequence>
<gene>
    <name evidence="1" type="ORF">Pa4123_78660</name>
</gene>